<evidence type="ECO:0000313" key="1">
    <source>
        <dbReference type="EMBL" id="RQH36700.1"/>
    </source>
</evidence>
<dbReference type="AlphaFoldDB" id="A0A3N6PHX6"/>
<organism evidence="1 2">
    <name type="scientific">Okeania hirsuta</name>
    <dbReference type="NCBI Taxonomy" id="1458930"/>
    <lineage>
        <taxon>Bacteria</taxon>
        <taxon>Bacillati</taxon>
        <taxon>Cyanobacteriota</taxon>
        <taxon>Cyanophyceae</taxon>
        <taxon>Oscillatoriophycideae</taxon>
        <taxon>Oscillatoriales</taxon>
        <taxon>Microcoleaceae</taxon>
        <taxon>Okeania</taxon>
    </lineage>
</organism>
<name>A0A3N6PHX6_9CYAN</name>
<sequence length="69" mass="8015">MKFINPKIDYAFKIIFGADQINEQEHLSVSIKVKQRKIFSSSFFLQNKQKRSPTSVIKRAIASNLLLIF</sequence>
<evidence type="ECO:0000313" key="2">
    <source>
        <dbReference type="Proteomes" id="UP000269154"/>
    </source>
</evidence>
<dbReference type="RefSeq" id="WP_124155026.1">
    <property type="nucleotide sequence ID" value="NZ_CAWOLW010000017.1"/>
</dbReference>
<dbReference type="EMBL" id="RCBY01000113">
    <property type="protein sequence ID" value="RQH36700.1"/>
    <property type="molecule type" value="Genomic_DNA"/>
</dbReference>
<keyword evidence="2" id="KW-1185">Reference proteome</keyword>
<accession>A0A3N6PHX6</accession>
<comment type="caution">
    <text evidence="1">The sequence shown here is derived from an EMBL/GenBank/DDBJ whole genome shotgun (WGS) entry which is preliminary data.</text>
</comment>
<proteinExistence type="predicted"/>
<reference evidence="1 2" key="1">
    <citation type="journal article" date="2018" name="ACS Chem. Biol.">
        <title>Ketoreductase domain dysfunction expands chemodiversity: malyngamide biosynthesis in the cyanobacterium Okeania hirsuta.</title>
        <authorList>
            <person name="Moss N.A."/>
            <person name="Leao T."/>
            <person name="Rankin M."/>
            <person name="McCullough T.M."/>
            <person name="Qu P."/>
            <person name="Korobeynikov A."/>
            <person name="Smith J.L."/>
            <person name="Gerwick L."/>
            <person name="Gerwick W.H."/>
        </authorList>
    </citation>
    <scope>NUCLEOTIDE SEQUENCE [LARGE SCALE GENOMIC DNA]</scope>
    <source>
        <strain evidence="1 2">PAB10Feb10-1</strain>
    </source>
</reference>
<protein>
    <submittedName>
        <fullName evidence="1">Uncharacterized protein</fullName>
    </submittedName>
</protein>
<gene>
    <name evidence="1" type="ORF">D5R40_18810</name>
</gene>
<dbReference type="Proteomes" id="UP000269154">
    <property type="component" value="Unassembled WGS sequence"/>
</dbReference>